<evidence type="ECO:0000256" key="7">
    <source>
        <dbReference type="ARBA" id="ARBA00022763"/>
    </source>
</evidence>
<dbReference type="EC" id="3.2.2.27" evidence="3"/>
<comment type="caution">
    <text evidence="13">The sequence shown here is derived from an EMBL/GenBank/DDBJ whole genome shotgun (WGS) entry which is preliminary data.</text>
</comment>
<evidence type="ECO:0000256" key="11">
    <source>
        <dbReference type="ARBA" id="ARBA00023204"/>
    </source>
</evidence>
<dbReference type="InterPro" id="IPR051536">
    <property type="entry name" value="UDG_Type-4/5"/>
</dbReference>
<dbReference type="GO" id="GO:0006281">
    <property type="term" value="P:DNA repair"/>
    <property type="evidence" value="ECO:0007669"/>
    <property type="project" value="UniProtKB-KW"/>
</dbReference>
<dbReference type="InterPro" id="IPR036895">
    <property type="entry name" value="Uracil-DNA_glycosylase-like_sf"/>
</dbReference>
<dbReference type="InterPro" id="IPR005273">
    <property type="entry name" value="Ura-DNA_glyco_family4"/>
</dbReference>
<keyword evidence="8" id="KW-0378">Hydrolase</keyword>
<keyword evidence="6" id="KW-0479">Metal-binding</keyword>
<comment type="catalytic activity">
    <reaction evidence="1">
        <text>Hydrolyzes single-stranded DNA or mismatched double-stranded DNA and polynucleotides, releasing free uracil.</text>
        <dbReference type="EC" id="3.2.2.27"/>
    </reaction>
</comment>
<dbReference type="Pfam" id="PF03167">
    <property type="entry name" value="UDG"/>
    <property type="match status" value="1"/>
</dbReference>
<sequence>MEINELNARISTCTLCDLCKGRKNAVPGEGRVPANLMIIGEAPGKFEDAAGRPFIGMSGKFLTKYLEMAGIRREDVFITNAVKCRPPNNRKPKMEEIEACRPYLVSQLSLVNPKLVLALGVSAASALGMSFSHLSEIRGKVTAGVIGGKSVKIYVTFHPSFPMRFPKARDTFLDDLKKAKELVQG</sequence>
<dbReference type="GO" id="GO:0046872">
    <property type="term" value="F:metal ion binding"/>
    <property type="evidence" value="ECO:0007669"/>
    <property type="project" value="UniProtKB-KW"/>
</dbReference>
<keyword evidence="10" id="KW-0411">Iron-sulfur</keyword>
<evidence type="ECO:0000256" key="8">
    <source>
        <dbReference type="ARBA" id="ARBA00022801"/>
    </source>
</evidence>
<comment type="similarity">
    <text evidence="2">Belongs to the uracil-DNA glycosylase (UDG) superfamily. Type 4 (UDGa) family.</text>
</comment>
<protein>
    <recommendedName>
        <fullName evidence="4">Type-4 uracil-DNA glycosylase</fullName>
        <ecNumber evidence="3">3.2.2.27</ecNumber>
    </recommendedName>
</protein>
<dbReference type="PANTHER" id="PTHR33693">
    <property type="entry name" value="TYPE-5 URACIL-DNA GLYCOSYLASE"/>
    <property type="match status" value="1"/>
</dbReference>
<dbReference type="EMBL" id="JADFAQ010000018">
    <property type="protein sequence ID" value="MBE5728006.1"/>
    <property type="molecule type" value="Genomic_DNA"/>
</dbReference>
<evidence type="ECO:0000256" key="10">
    <source>
        <dbReference type="ARBA" id="ARBA00023014"/>
    </source>
</evidence>
<dbReference type="AlphaFoldDB" id="A0A8T3UTY7"/>
<dbReference type="PANTHER" id="PTHR33693:SF1">
    <property type="entry name" value="TYPE-4 URACIL-DNA GLYCOSYLASE"/>
    <property type="match status" value="1"/>
</dbReference>
<dbReference type="CDD" id="cd10030">
    <property type="entry name" value="UDG-F4_TTUDGA_SPO1dp_like"/>
    <property type="match status" value="1"/>
</dbReference>
<evidence type="ECO:0000256" key="9">
    <source>
        <dbReference type="ARBA" id="ARBA00023004"/>
    </source>
</evidence>
<evidence type="ECO:0000256" key="2">
    <source>
        <dbReference type="ARBA" id="ARBA00006521"/>
    </source>
</evidence>
<evidence type="ECO:0000313" key="14">
    <source>
        <dbReference type="Proteomes" id="UP000763484"/>
    </source>
</evidence>
<dbReference type="GO" id="GO:0004844">
    <property type="term" value="F:uracil DNA N-glycosylase activity"/>
    <property type="evidence" value="ECO:0007669"/>
    <property type="project" value="UniProtKB-EC"/>
</dbReference>
<keyword evidence="11" id="KW-0234">DNA repair</keyword>
<evidence type="ECO:0000256" key="1">
    <source>
        <dbReference type="ARBA" id="ARBA00001400"/>
    </source>
</evidence>
<dbReference type="SUPFAM" id="SSF52141">
    <property type="entry name" value="Uracil-DNA glycosylase-like"/>
    <property type="match status" value="1"/>
</dbReference>
<dbReference type="SMART" id="SM00986">
    <property type="entry name" value="UDG"/>
    <property type="match status" value="1"/>
</dbReference>
<dbReference type="GO" id="GO:0051539">
    <property type="term" value="F:4 iron, 4 sulfur cluster binding"/>
    <property type="evidence" value="ECO:0007669"/>
    <property type="project" value="UniProtKB-KW"/>
</dbReference>
<organism evidence="13 14">
    <name type="scientific">Candidatus Acidifodinimicrobium mancum</name>
    <dbReference type="NCBI Taxonomy" id="2898728"/>
    <lineage>
        <taxon>Archaea</taxon>
        <taxon>Candidatus Parvarchaeota</taxon>
        <taxon>Candidatus Acidifodinimicrobiaceae</taxon>
        <taxon>Candidatus Acidifodinimicrobium</taxon>
    </lineage>
</organism>
<name>A0A8T3UTY7_9ARCH</name>
<evidence type="ECO:0000256" key="5">
    <source>
        <dbReference type="ARBA" id="ARBA00022485"/>
    </source>
</evidence>
<dbReference type="Proteomes" id="UP000763484">
    <property type="component" value="Unassembled WGS sequence"/>
</dbReference>
<dbReference type="NCBIfam" id="TIGR00758">
    <property type="entry name" value="UDG_fam4"/>
    <property type="match status" value="1"/>
</dbReference>
<evidence type="ECO:0000256" key="4">
    <source>
        <dbReference type="ARBA" id="ARBA00019403"/>
    </source>
</evidence>
<gene>
    <name evidence="13" type="ORF">IHE50_01140</name>
</gene>
<keyword evidence="7" id="KW-0227">DNA damage</keyword>
<keyword evidence="9" id="KW-0408">Iron</keyword>
<evidence type="ECO:0000256" key="6">
    <source>
        <dbReference type="ARBA" id="ARBA00022723"/>
    </source>
</evidence>
<feature type="domain" description="Uracil-DNA glycosylase-like" evidence="12">
    <location>
        <begin position="27"/>
        <end position="177"/>
    </location>
</feature>
<keyword evidence="5" id="KW-0004">4Fe-4S</keyword>
<dbReference type="InterPro" id="IPR005122">
    <property type="entry name" value="Uracil-DNA_glycosylase-like"/>
</dbReference>
<evidence type="ECO:0000256" key="3">
    <source>
        <dbReference type="ARBA" id="ARBA00012030"/>
    </source>
</evidence>
<proteinExistence type="inferred from homology"/>
<accession>A0A8T3UTY7</accession>
<evidence type="ECO:0000259" key="12">
    <source>
        <dbReference type="SMART" id="SM00986"/>
    </source>
</evidence>
<dbReference type="Gene3D" id="3.40.470.10">
    <property type="entry name" value="Uracil-DNA glycosylase-like domain"/>
    <property type="match status" value="1"/>
</dbReference>
<reference evidence="13 14" key="1">
    <citation type="submission" date="2020-09" db="EMBL/GenBank/DDBJ databases">
        <title>Genomic characterization of a novel Parvarchaeota family in acid mine drainage sediments.</title>
        <authorList>
            <person name="Luo Z.-H."/>
        </authorList>
    </citation>
    <scope>NUCLEOTIDE SEQUENCE [LARGE SCALE GENOMIC DNA]</scope>
    <source>
        <strain evidence="13">TL1-5_bins.178</strain>
    </source>
</reference>
<dbReference type="SMART" id="SM00987">
    <property type="entry name" value="UreE_C"/>
    <property type="match status" value="1"/>
</dbReference>
<evidence type="ECO:0000313" key="13">
    <source>
        <dbReference type="EMBL" id="MBE5728006.1"/>
    </source>
</evidence>